<dbReference type="PANTHER" id="PTHR15034">
    <property type="entry name" value="DEATH DOMAIN-CONTAINING PROTEIN CRADD"/>
    <property type="match status" value="1"/>
</dbReference>
<dbReference type="GO" id="GO:0070513">
    <property type="term" value="F:death domain binding"/>
    <property type="evidence" value="ECO:0007669"/>
    <property type="project" value="InterPro"/>
</dbReference>
<dbReference type="GO" id="GO:0002020">
    <property type="term" value="F:protease binding"/>
    <property type="evidence" value="ECO:0007669"/>
    <property type="project" value="InterPro"/>
</dbReference>
<dbReference type="SMART" id="SM00114">
    <property type="entry name" value="CARD"/>
    <property type="match status" value="1"/>
</dbReference>
<dbReference type="SMART" id="SM00005">
    <property type="entry name" value="DEATH"/>
    <property type="match status" value="1"/>
</dbReference>
<sequence>MLLDLNSVSFDVVGSTRMEERHKKILKKKYKDLTRDLRPDDIMDHLIQEDVFDFNDIELVRAQKVNQLQVEKLLSILLTRGPRAFGVFLESIEERYPWLHKDLKKADEESARQPQQPAPKQDENTSTSDARQPFQETEKPSPNQPLIPEEQTCVKRPPQPGTQTREKAVVQGTAGGSEPPLTDEEKVTRKMGNMQLSNQHTRFEVPPKVDSNRVTEKQLNALAGKLGHEWENLAIHLDLSKADVDRFKADNPYNTRSQIFSMLMAWRARRGGAATVGTLIRSLEDFGVGLDLKFLTQTS</sequence>
<dbReference type="PROSITE" id="PS50209">
    <property type="entry name" value="CARD"/>
    <property type="match status" value="1"/>
</dbReference>
<evidence type="ECO:0000313" key="4">
    <source>
        <dbReference type="EMBL" id="CAH1265753.1"/>
    </source>
</evidence>
<evidence type="ECO:0000259" key="2">
    <source>
        <dbReference type="PROSITE" id="PS50017"/>
    </source>
</evidence>
<keyword evidence="5" id="KW-1185">Reference proteome</keyword>
<organism evidence="4 5">
    <name type="scientific">Branchiostoma lanceolatum</name>
    <name type="common">Common lancelet</name>
    <name type="synonym">Amphioxus lanceolatum</name>
    <dbReference type="NCBI Taxonomy" id="7740"/>
    <lineage>
        <taxon>Eukaryota</taxon>
        <taxon>Metazoa</taxon>
        <taxon>Chordata</taxon>
        <taxon>Cephalochordata</taxon>
        <taxon>Leptocardii</taxon>
        <taxon>Amphioxiformes</taxon>
        <taxon>Branchiostomatidae</taxon>
        <taxon>Branchiostoma</taxon>
    </lineage>
</organism>
<dbReference type="Pfam" id="PF00619">
    <property type="entry name" value="CARD"/>
    <property type="match status" value="1"/>
</dbReference>
<name>A0A8K0ETH6_BRALA</name>
<dbReference type="EMBL" id="OV696690">
    <property type="protein sequence ID" value="CAH1265753.1"/>
    <property type="molecule type" value="Genomic_DNA"/>
</dbReference>
<feature type="domain" description="CARD" evidence="3">
    <location>
        <begin position="18"/>
        <end position="107"/>
    </location>
</feature>
<dbReference type="InterPro" id="IPR001315">
    <property type="entry name" value="CARD"/>
</dbReference>
<dbReference type="GO" id="GO:0007165">
    <property type="term" value="P:signal transduction"/>
    <property type="evidence" value="ECO:0007669"/>
    <property type="project" value="InterPro"/>
</dbReference>
<dbReference type="AlphaFoldDB" id="A0A8K0ETH6"/>
<dbReference type="InterPro" id="IPR011029">
    <property type="entry name" value="DEATH-like_dom_sf"/>
</dbReference>
<dbReference type="GO" id="GO:0042981">
    <property type="term" value="P:regulation of apoptotic process"/>
    <property type="evidence" value="ECO:0007669"/>
    <property type="project" value="InterPro"/>
</dbReference>
<dbReference type="OrthoDB" id="10031931at2759"/>
<proteinExistence type="predicted"/>
<evidence type="ECO:0000259" key="3">
    <source>
        <dbReference type="PROSITE" id="PS50209"/>
    </source>
</evidence>
<feature type="region of interest" description="Disordered" evidence="1">
    <location>
        <begin position="105"/>
        <end position="185"/>
    </location>
</feature>
<dbReference type="Pfam" id="PF00531">
    <property type="entry name" value="Death"/>
    <property type="match status" value="1"/>
</dbReference>
<protein>
    <submittedName>
        <fullName evidence="4">CRADD protein</fullName>
    </submittedName>
</protein>
<dbReference type="PROSITE" id="PS50017">
    <property type="entry name" value="DEATH_DOMAIN"/>
    <property type="match status" value="1"/>
</dbReference>
<dbReference type="Gene3D" id="1.10.533.10">
    <property type="entry name" value="Death Domain, Fas"/>
    <property type="match status" value="2"/>
</dbReference>
<dbReference type="CDD" id="cd01671">
    <property type="entry name" value="CARD"/>
    <property type="match status" value="1"/>
</dbReference>
<gene>
    <name evidence="4" type="primary">CRADD</name>
    <name evidence="4" type="ORF">BLAG_LOCUS19638</name>
</gene>
<dbReference type="SUPFAM" id="SSF47986">
    <property type="entry name" value="DEATH domain"/>
    <property type="match status" value="2"/>
</dbReference>
<dbReference type="Proteomes" id="UP000838412">
    <property type="component" value="Chromosome 5"/>
</dbReference>
<evidence type="ECO:0000313" key="5">
    <source>
        <dbReference type="Proteomes" id="UP000838412"/>
    </source>
</evidence>
<reference evidence="4" key="1">
    <citation type="submission" date="2022-01" db="EMBL/GenBank/DDBJ databases">
        <authorList>
            <person name="Braso-Vives M."/>
        </authorList>
    </citation>
    <scope>NUCLEOTIDE SEQUENCE</scope>
</reference>
<accession>A0A8K0ETH6</accession>
<feature type="domain" description="Death" evidence="2">
    <location>
        <begin position="215"/>
        <end position="299"/>
    </location>
</feature>
<dbReference type="InterPro" id="IPR000488">
    <property type="entry name" value="Death_dom"/>
</dbReference>
<dbReference type="InterPro" id="IPR037939">
    <property type="entry name" value="CRADD"/>
</dbReference>
<dbReference type="PANTHER" id="PTHR15034:SF5">
    <property type="entry name" value="DEATH DOMAIN-CONTAINING PROTEIN CRADD"/>
    <property type="match status" value="1"/>
</dbReference>
<evidence type="ECO:0000256" key="1">
    <source>
        <dbReference type="SAM" id="MobiDB-lite"/>
    </source>
</evidence>